<dbReference type="InterPro" id="IPR023346">
    <property type="entry name" value="Lysozyme-like_dom_sf"/>
</dbReference>
<reference evidence="1 2" key="1">
    <citation type="submission" date="2019-11" db="EMBL/GenBank/DDBJ databases">
        <title>Genome sequences of 17 halophilic strains isolated from different environments.</title>
        <authorList>
            <person name="Furrow R.E."/>
        </authorList>
    </citation>
    <scope>NUCLEOTIDE SEQUENCE [LARGE SCALE GENOMIC DNA]</scope>
    <source>
        <strain evidence="1 2">SL-4</strain>
    </source>
</reference>
<dbReference type="SUPFAM" id="SSF53955">
    <property type="entry name" value="Lysozyme-like"/>
    <property type="match status" value="1"/>
</dbReference>
<gene>
    <name evidence="1" type="ORF">GLW00_00705</name>
</gene>
<dbReference type="PANTHER" id="PTHR30032:SF8">
    <property type="entry name" value="GERMINATION-SPECIFIC N-ACETYLMURAMOYL-L-ALANINE AMIDASE"/>
    <property type="match status" value="1"/>
</dbReference>
<accession>A0A845F6K1</accession>
<proteinExistence type="predicted"/>
<dbReference type="Gene3D" id="3.40.50.12090">
    <property type="match status" value="2"/>
</dbReference>
<organism evidence="1 2">
    <name type="scientific">Halobacillus litoralis</name>
    <dbReference type="NCBI Taxonomy" id="45668"/>
    <lineage>
        <taxon>Bacteria</taxon>
        <taxon>Bacillati</taxon>
        <taxon>Bacillota</taxon>
        <taxon>Bacilli</taxon>
        <taxon>Bacillales</taxon>
        <taxon>Bacillaceae</taxon>
        <taxon>Halobacillus</taxon>
    </lineage>
</organism>
<sequence length="644" mass="70650">MGIYSINVWPILPFLSRNGSIIDAYISSRRILMKKITGLFLTLTLAFSLFPYQAFAAVGDSVTLASNENYPCAKSDAEVTCSDINEMLTEGALERGIPPEVAKAVAFAESTWKQWVDEDQTEPNIQDDGGIGIMQVTDGGYDVGRLKNDIQYNINVGLDILNDKWNLGVRGVIPTVNDNSKDTIEHWYFAVLAYNGVKEVNSPIKREDGEVNESAYQEKVFGVIEEYNNGLELKTLPLEKDDFTYDPNDKDTTLNFNKMLYQVPAPLTDSRQMYKAEDKALTIEGTMLRDTKNGQGGEKLEQREVVDIKDATIYYDTSDQSPGRHWVRYHVKLEDGREGFVASGAIEPVTSRLKGETRIETAIDISEKGWQNGADTVVLAKAFDFPDALAGAPLAYKYDAPILLTRTGSLNPSTKEEIERLHADRVIILGSVGAVSKDVEDELTAMNLDDVTRIGGKDRYETAQMIADNLGSDKGEVVLTTGLNYPDALAVAPYAARQGLPILLTRPQSAPAATKDALKDQSQVYVIGGDDVVSDAVLEEFNGRVDRISGPTRFETAADIIDTFDLGNQQALVATGYNYADALTGSVLAAKKNAPLLLVRENNIPAAMERTISTRQIHNYILLGGSDVVDVADPLAELAENMMQ</sequence>
<comment type="caution">
    <text evidence="1">The sequence shown here is derived from an EMBL/GenBank/DDBJ whole genome shotgun (WGS) entry which is preliminary data.</text>
</comment>
<dbReference type="Pfam" id="PF04122">
    <property type="entry name" value="CW_binding_2"/>
    <property type="match status" value="3"/>
</dbReference>
<dbReference type="EMBL" id="WMFA01000001">
    <property type="protein sequence ID" value="MYL69345.1"/>
    <property type="molecule type" value="Genomic_DNA"/>
</dbReference>
<dbReference type="InterPro" id="IPR007253">
    <property type="entry name" value="Cell_wall-bd_2"/>
</dbReference>
<evidence type="ECO:0000313" key="1">
    <source>
        <dbReference type="EMBL" id="MYL69345.1"/>
    </source>
</evidence>
<name>A0A845F6K1_9BACI</name>
<dbReference type="InterPro" id="IPR051922">
    <property type="entry name" value="Bact_Sporulation_Assoc"/>
</dbReference>
<evidence type="ECO:0000313" key="2">
    <source>
        <dbReference type="Proteomes" id="UP000450457"/>
    </source>
</evidence>
<protein>
    <recommendedName>
        <fullName evidence="3">Transglycosylase SLT domain-containing protein</fullName>
    </recommendedName>
</protein>
<dbReference type="Gene3D" id="1.10.530.10">
    <property type="match status" value="1"/>
</dbReference>
<dbReference type="AlphaFoldDB" id="A0A845F6K1"/>
<dbReference type="Proteomes" id="UP000450457">
    <property type="component" value="Unassembled WGS sequence"/>
</dbReference>
<dbReference type="PANTHER" id="PTHR30032">
    <property type="entry name" value="N-ACETYLMURAMOYL-L-ALANINE AMIDASE-RELATED"/>
    <property type="match status" value="1"/>
</dbReference>
<evidence type="ECO:0008006" key="3">
    <source>
        <dbReference type="Google" id="ProtNLM"/>
    </source>
</evidence>